<dbReference type="OrthoDB" id="9804698at2"/>
<evidence type="ECO:0000256" key="1">
    <source>
        <dbReference type="ARBA" id="ARBA00005061"/>
    </source>
</evidence>
<evidence type="ECO:0000313" key="8">
    <source>
        <dbReference type="Proteomes" id="UP000388235"/>
    </source>
</evidence>
<organism evidence="7 8">
    <name type="scientific">Litorivicinus lipolyticus</name>
    <dbReference type="NCBI Taxonomy" id="418701"/>
    <lineage>
        <taxon>Bacteria</taxon>
        <taxon>Pseudomonadati</taxon>
        <taxon>Pseudomonadota</taxon>
        <taxon>Gammaproteobacteria</taxon>
        <taxon>Oceanospirillales</taxon>
        <taxon>Litorivicinaceae</taxon>
        <taxon>Litorivicinus</taxon>
    </lineage>
</organism>
<dbReference type="EMBL" id="CP045871">
    <property type="protein sequence ID" value="QGG80757.1"/>
    <property type="molecule type" value="Genomic_DNA"/>
</dbReference>
<dbReference type="InterPro" id="IPR007115">
    <property type="entry name" value="6-PTP_synth/QueD"/>
</dbReference>
<evidence type="ECO:0000256" key="6">
    <source>
        <dbReference type="ARBA" id="ARBA00048807"/>
    </source>
</evidence>
<evidence type="ECO:0000256" key="3">
    <source>
        <dbReference type="ARBA" id="ARBA00012982"/>
    </source>
</evidence>
<dbReference type="InterPro" id="IPR038418">
    <property type="entry name" value="6-PTP_synth/QueD_sf"/>
</dbReference>
<dbReference type="AlphaFoldDB" id="A0A5Q2QFI4"/>
<sequence>MRLGILRAMSVFVTRKVFADYPCAHRQWRHAGHCKFVHGYSRSFTLEFGCESLSPEGFGVDFGGFKPLKTWLEDQFDHTCLINADDPELATFEDLHARQIVKLRVLPNVSMENTAKYVYDYVAPWITENTQGRAWLISVECRENQKNSGVYRP</sequence>
<evidence type="ECO:0000313" key="7">
    <source>
        <dbReference type="EMBL" id="QGG80757.1"/>
    </source>
</evidence>
<dbReference type="Proteomes" id="UP000388235">
    <property type="component" value="Chromosome"/>
</dbReference>
<dbReference type="Gene3D" id="3.30.479.10">
    <property type="entry name" value="6-pyruvoyl tetrahydropterin synthase/QueD"/>
    <property type="match status" value="1"/>
</dbReference>
<dbReference type="Pfam" id="PF01242">
    <property type="entry name" value="PTPS"/>
    <property type="match status" value="1"/>
</dbReference>
<proteinExistence type="inferred from homology"/>
<dbReference type="KEGG" id="llp:GH975_09325"/>
<dbReference type="SUPFAM" id="SSF55620">
    <property type="entry name" value="Tetrahydrobiopterin biosynthesis enzymes-like"/>
    <property type="match status" value="1"/>
</dbReference>
<name>A0A5Q2QFI4_9GAMM</name>
<comment type="pathway">
    <text evidence="1">Purine metabolism; 7-cyano-7-deazaguanine biosynthesis.</text>
</comment>
<comment type="similarity">
    <text evidence="2">Belongs to the PTPS family. QueD subfamily.</text>
</comment>
<accession>A0A5Q2QFI4</accession>
<evidence type="ECO:0000256" key="5">
    <source>
        <dbReference type="ARBA" id="ARBA00031449"/>
    </source>
</evidence>
<evidence type="ECO:0000256" key="4">
    <source>
        <dbReference type="ARBA" id="ARBA00018141"/>
    </source>
</evidence>
<dbReference type="GO" id="GO:0070497">
    <property type="term" value="F:6-carboxytetrahydropterin synthase activity"/>
    <property type="evidence" value="ECO:0007669"/>
    <property type="project" value="UniProtKB-EC"/>
</dbReference>
<keyword evidence="8" id="KW-1185">Reference proteome</keyword>
<reference evidence="7 8" key="1">
    <citation type="submission" date="2019-11" db="EMBL/GenBank/DDBJ databases">
        <authorList>
            <person name="Khan S.A."/>
            <person name="Jeon C.O."/>
            <person name="Chun B.H."/>
        </authorList>
    </citation>
    <scope>NUCLEOTIDE SEQUENCE [LARGE SCALE GENOMIC DNA]</scope>
    <source>
        <strain evidence="7 8">IMCC 1097</strain>
    </source>
</reference>
<protein>
    <recommendedName>
        <fullName evidence="4">6-carboxy-5,6,7,8-tetrahydropterin synthase</fullName>
        <ecNumber evidence="3">4.1.2.50</ecNumber>
    </recommendedName>
    <alternativeName>
        <fullName evidence="5">Queuosine biosynthesis protein QueD</fullName>
    </alternativeName>
</protein>
<dbReference type="EC" id="4.1.2.50" evidence="3"/>
<gene>
    <name evidence="7" type="ORF">GH975_09325</name>
</gene>
<comment type="catalytic activity">
    <reaction evidence="6">
        <text>7,8-dihydroneopterin 3'-triphosphate + H2O = 6-carboxy-5,6,7,8-tetrahydropterin + triphosphate + acetaldehyde + 2 H(+)</text>
        <dbReference type="Rhea" id="RHEA:27966"/>
        <dbReference type="ChEBI" id="CHEBI:15343"/>
        <dbReference type="ChEBI" id="CHEBI:15377"/>
        <dbReference type="ChEBI" id="CHEBI:15378"/>
        <dbReference type="ChEBI" id="CHEBI:18036"/>
        <dbReference type="ChEBI" id="CHEBI:58462"/>
        <dbReference type="ChEBI" id="CHEBI:61032"/>
        <dbReference type="EC" id="4.1.2.50"/>
    </reaction>
</comment>
<dbReference type="UniPathway" id="UPA00391"/>
<evidence type="ECO:0000256" key="2">
    <source>
        <dbReference type="ARBA" id="ARBA00008900"/>
    </source>
</evidence>